<dbReference type="EnsemblMetazoa" id="XM_020004318.1">
    <property type="protein sequence ID" value="XP_019859877.1"/>
    <property type="gene ID" value="LOC109588136"/>
</dbReference>
<keyword evidence="3" id="KW-1185">Reference proteome</keyword>
<keyword evidence="1" id="KW-0812">Transmembrane</keyword>
<dbReference type="Proteomes" id="UP000007879">
    <property type="component" value="Unassembled WGS sequence"/>
</dbReference>
<feature type="transmembrane region" description="Helical" evidence="1">
    <location>
        <begin position="207"/>
        <end position="232"/>
    </location>
</feature>
<feature type="transmembrane region" description="Helical" evidence="1">
    <location>
        <begin position="252"/>
        <end position="274"/>
    </location>
</feature>
<dbReference type="KEGG" id="aqu:109588136"/>
<dbReference type="RefSeq" id="XP_019859877.1">
    <property type="nucleotide sequence ID" value="XM_020004318.1"/>
</dbReference>
<reference evidence="2" key="2">
    <citation type="submission" date="2024-06" db="UniProtKB">
        <authorList>
            <consortium name="EnsemblMetazoa"/>
        </authorList>
    </citation>
    <scope>IDENTIFICATION</scope>
</reference>
<keyword evidence="1" id="KW-0472">Membrane</keyword>
<evidence type="ECO:0000256" key="1">
    <source>
        <dbReference type="SAM" id="Phobius"/>
    </source>
</evidence>
<proteinExistence type="predicted"/>
<reference evidence="3" key="1">
    <citation type="journal article" date="2010" name="Nature">
        <title>The Amphimedon queenslandica genome and the evolution of animal complexity.</title>
        <authorList>
            <person name="Srivastava M."/>
            <person name="Simakov O."/>
            <person name="Chapman J."/>
            <person name="Fahey B."/>
            <person name="Gauthier M.E."/>
            <person name="Mitros T."/>
            <person name="Richards G.S."/>
            <person name="Conaco C."/>
            <person name="Dacre M."/>
            <person name="Hellsten U."/>
            <person name="Larroux C."/>
            <person name="Putnam N.H."/>
            <person name="Stanke M."/>
            <person name="Adamska M."/>
            <person name="Darling A."/>
            <person name="Degnan S.M."/>
            <person name="Oakley T.H."/>
            <person name="Plachetzki D.C."/>
            <person name="Zhai Y."/>
            <person name="Adamski M."/>
            <person name="Calcino A."/>
            <person name="Cummins S.F."/>
            <person name="Goodstein D.M."/>
            <person name="Harris C."/>
            <person name="Jackson D.J."/>
            <person name="Leys S.P."/>
            <person name="Shu S."/>
            <person name="Woodcroft B.J."/>
            <person name="Vervoort M."/>
            <person name="Kosik K.S."/>
            <person name="Manning G."/>
            <person name="Degnan B.M."/>
            <person name="Rokhsar D.S."/>
        </authorList>
    </citation>
    <scope>NUCLEOTIDE SEQUENCE [LARGE SCALE GENOMIC DNA]</scope>
</reference>
<name>A0AAN0JS82_AMPQE</name>
<organism evidence="2 3">
    <name type="scientific">Amphimedon queenslandica</name>
    <name type="common">Sponge</name>
    <dbReference type="NCBI Taxonomy" id="400682"/>
    <lineage>
        <taxon>Eukaryota</taxon>
        <taxon>Metazoa</taxon>
        <taxon>Porifera</taxon>
        <taxon>Demospongiae</taxon>
        <taxon>Heteroscleromorpha</taxon>
        <taxon>Haplosclerida</taxon>
        <taxon>Niphatidae</taxon>
        <taxon>Amphimedon</taxon>
    </lineage>
</organism>
<dbReference type="AlphaFoldDB" id="A0AAN0JS82"/>
<sequence length="291" mass="34101">MSLVLQQSSKHRTIKRFELRGTRLPIPLYSIIYGWATCSYDYSSICYTLYFNYNETITENELPQLALRDIKPDNNVDNKTTKPLIQEFDDLSKISLLFSTTANAVSHLLFIWALWCLYIKHYKSFNKCLLGILNYFKEKCCGVESGNENELPLDPFNDETKDSDLIETDPIETLYNEKIAETKERSRFSFFSTEDERTNTPLQGERLCHYVTWFIIGFTLLATTAGVFFWLYYQQNKGRSTDDTYNLERAALVLYTYSLFRVLVSCFIFSKLMYGIQRRCEELRTICISSQ</sequence>
<accession>A0AAN0JS82</accession>
<evidence type="ECO:0000313" key="3">
    <source>
        <dbReference type="Proteomes" id="UP000007879"/>
    </source>
</evidence>
<feature type="transmembrane region" description="Helical" evidence="1">
    <location>
        <begin position="94"/>
        <end position="117"/>
    </location>
</feature>
<keyword evidence="1" id="KW-1133">Transmembrane helix</keyword>
<dbReference type="GeneID" id="109588136"/>
<protein>
    <submittedName>
        <fullName evidence="2">Uncharacterized protein</fullName>
    </submittedName>
</protein>
<evidence type="ECO:0000313" key="2">
    <source>
        <dbReference type="EnsemblMetazoa" id="XP_019859877.1"/>
    </source>
</evidence>